<feature type="transmembrane region" description="Helical" evidence="1">
    <location>
        <begin position="46"/>
        <end position="69"/>
    </location>
</feature>
<evidence type="ECO:0000313" key="4">
    <source>
        <dbReference type="EMBL" id="KAL1636454.1"/>
    </source>
</evidence>
<dbReference type="EMBL" id="JAJVDC020000006">
    <property type="protein sequence ID" value="KAL1636454.1"/>
    <property type="molecule type" value="Genomic_DNA"/>
</dbReference>
<feature type="region of interest" description="Disordered" evidence="2">
    <location>
        <begin position="131"/>
        <end position="246"/>
    </location>
</feature>
<proteinExistence type="inferred from homology"/>
<keyword evidence="1" id="KW-0256">Endoplasmic reticulum</keyword>
<feature type="compositionally biased region" description="Pro residues" evidence="2">
    <location>
        <begin position="178"/>
        <end position="194"/>
    </location>
</feature>
<keyword evidence="1" id="KW-1133">Transmembrane helix</keyword>
<organism evidence="4 5">
    <name type="scientific">Neofusicoccum ribis</name>
    <dbReference type="NCBI Taxonomy" id="45134"/>
    <lineage>
        <taxon>Eukaryota</taxon>
        <taxon>Fungi</taxon>
        <taxon>Dikarya</taxon>
        <taxon>Ascomycota</taxon>
        <taxon>Pezizomycotina</taxon>
        <taxon>Dothideomycetes</taxon>
        <taxon>Dothideomycetes incertae sedis</taxon>
        <taxon>Botryosphaeriales</taxon>
        <taxon>Botryosphaeriaceae</taxon>
        <taxon>Neofusicoccum</taxon>
    </lineage>
</organism>
<feature type="compositionally biased region" description="Basic residues" evidence="2">
    <location>
        <begin position="380"/>
        <end position="389"/>
    </location>
</feature>
<evidence type="ECO:0000313" key="5">
    <source>
        <dbReference type="Proteomes" id="UP001521116"/>
    </source>
</evidence>
<keyword evidence="1" id="KW-0812">Transmembrane</keyword>
<dbReference type="Pfam" id="PF10058">
    <property type="entry name" value="Zn_ribbon_10"/>
    <property type="match status" value="1"/>
</dbReference>
<dbReference type="InterPro" id="IPR040115">
    <property type="entry name" value="Lnp"/>
</dbReference>
<feature type="domain" description="Lunapark zinc ribbon" evidence="3">
    <location>
        <begin position="261"/>
        <end position="317"/>
    </location>
</feature>
<dbReference type="InterPro" id="IPR019273">
    <property type="entry name" value="Lunapark_Znf"/>
</dbReference>
<comment type="domain">
    <text evidence="1">The C4-type zinc finger motif is necessary both for its ER three-way tubular junction localization and formation.</text>
</comment>
<protein>
    <recommendedName>
        <fullName evidence="1">Endoplasmic reticulum junction formation protein lunapark</fullName>
    </recommendedName>
</protein>
<comment type="subcellular location">
    <subcellularLocation>
        <location evidence="1">Endoplasmic reticulum membrane</location>
        <topology evidence="1">Multi-pass membrane protein</topology>
    </subcellularLocation>
</comment>
<feature type="compositionally biased region" description="Basic and acidic residues" evidence="2">
    <location>
        <begin position="147"/>
        <end position="164"/>
    </location>
</feature>
<evidence type="ECO:0000256" key="1">
    <source>
        <dbReference type="RuleBase" id="RU367073"/>
    </source>
</evidence>
<feature type="region of interest" description="Disordered" evidence="2">
    <location>
        <begin position="336"/>
        <end position="389"/>
    </location>
</feature>
<gene>
    <name evidence="4" type="ORF">SLS56_001037</name>
</gene>
<dbReference type="PANTHER" id="PTHR22166:SF12">
    <property type="entry name" value="ENDOPLASMIC RETICULUM JUNCTION FORMATION PROTEIN LUNAPARK"/>
    <property type="match status" value="1"/>
</dbReference>
<feature type="compositionally biased region" description="Pro residues" evidence="2">
    <location>
        <begin position="210"/>
        <end position="225"/>
    </location>
</feature>
<comment type="function">
    <text evidence="1">Plays a role in determining ER morphology.</text>
</comment>
<accession>A0ABR3TA80</accession>
<reference evidence="4 5" key="1">
    <citation type="submission" date="2024-02" db="EMBL/GenBank/DDBJ databases">
        <title>De novo assembly and annotation of 12 fungi associated with fruit tree decline syndrome in Ontario, Canada.</title>
        <authorList>
            <person name="Sulman M."/>
            <person name="Ellouze W."/>
            <person name="Ilyukhin E."/>
        </authorList>
    </citation>
    <scope>NUCLEOTIDE SEQUENCE [LARGE SCALE GENOMIC DNA]</scope>
    <source>
        <strain evidence="4 5">M1-105</strain>
    </source>
</reference>
<keyword evidence="1" id="KW-0862">Zinc</keyword>
<sequence>MVSLWPWRDDTSAAGFEKTLAALSTKITKASARGDRLRQNSRKIKVMWTLYTTFAYILAVLILTLITGWRNWGPIEYTGLAGGPLVIYGVRQALTAYFNYRISNTQSYLDNLYKERDSTIEKLKEATKYNSTQQLLEKYGTPRHSPKKEPSTPDQRRPSGDERPSSAAGPHPGRTGFAPPPTANIPRNNLPPAPEGGSSRPVTPGEGQPFLPPFPAGQPQPPFAPQPQADGPLAGGPPNAEFAPNAFSAQYAPEVPRGPQWYDRIMDVLLGEDETQPKNRFALICAHCRLVNGQAPPGTKSLEDLGKWKCMGCGGTNGEENEAQKLVGQIKRAEARASLDGKRGGGSDEGAPGKPIWKVTDASAENSAESDEDAPPSRSTRSKSKGKKK</sequence>
<dbReference type="Proteomes" id="UP001521116">
    <property type="component" value="Unassembled WGS sequence"/>
</dbReference>
<feature type="compositionally biased region" description="Basic and acidic residues" evidence="2">
    <location>
        <begin position="336"/>
        <end position="346"/>
    </location>
</feature>
<name>A0ABR3TA80_9PEZI</name>
<comment type="caution">
    <text evidence="1">Lacks conserved residue(s) required for the propagation of feature annotation.</text>
</comment>
<evidence type="ECO:0000256" key="2">
    <source>
        <dbReference type="SAM" id="MobiDB-lite"/>
    </source>
</evidence>
<evidence type="ECO:0000259" key="3">
    <source>
        <dbReference type="Pfam" id="PF10058"/>
    </source>
</evidence>
<comment type="similarity">
    <text evidence="1">Belongs to the lunapark family.</text>
</comment>
<keyword evidence="1" id="KW-0472">Membrane</keyword>
<keyword evidence="5" id="KW-1185">Reference proteome</keyword>
<comment type="caution">
    <text evidence="4">The sequence shown here is derived from an EMBL/GenBank/DDBJ whole genome shotgun (WGS) entry which is preliminary data.</text>
</comment>
<keyword evidence="1" id="KW-0863">Zinc-finger</keyword>
<keyword evidence="1" id="KW-0479">Metal-binding</keyword>
<dbReference type="PANTHER" id="PTHR22166">
    <property type="entry name" value="ENDOPLASMIC RETICULUM JUNCTION FORMATION PROTEIN LUNAPARK"/>
    <property type="match status" value="1"/>
</dbReference>